<dbReference type="GO" id="GO:0016491">
    <property type="term" value="F:oxidoreductase activity"/>
    <property type="evidence" value="ECO:0007669"/>
    <property type="project" value="UniProtKB-KW"/>
</dbReference>
<accession>A0AAI8YJI3</accession>
<keyword evidence="7" id="KW-1185">Reference proteome</keyword>
<evidence type="ECO:0000313" key="6">
    <source>
        <dbReference type="EMBL" id="CAJ2507065.1"/>
    </source>
</evidence>
<keyword evidence="2" id="KW-0285">Flavoprotein</keyword>
<name>A0AAI8YJI3_9PEZI</name>
<dbReference type="AlphaFoldDB" id="A0AAI8YJI3"/>
<evidence type="ECO:0000256" key="3">
    <source>
        <dbReference type="ARBA" id="ARBA00022827"/>
    </source>
</evidence>
<dbReference type="PANTHER" id="PTHR47470:SF1">
    <property type="entry name" value="FAD-DEPENDENT OXIDOREDUCTASE 2 FAD BINDING DOMAIN-CONTAINING PROTEIN"/>
    <property type="match status" value="1"/>
</dbReference>
<comment type="caution">
    <text evidence="6">The sequence shown here is derived from an EMBL/GenBank/DDBJ whole genome shotgun (WGS) entry which is preliminary data.</text>
</comment>
<keyword evidence="4" id="KW-0560">Oxidoreductase</keyword>
<evidence type="ECO:0000313" key="7">
    <source>
        <dbReference type="Proteomes" id="UP001295740"/>
    </source>
</evidence>
<dbReference type="Proteomes" id="UP001295740">
    <property type="component" value="Unassembled WGS sequence"/>
</dbReference>
<organism evidence="6 7">
    <name type="scientific">Anthostomella pinea</name>
    <dbReference type="NCBI Taxonomy" id="933095"/>
    <lineage>
        <taxon>Eukaryota</taxon>
        <taxon>Fungi</taxon>
        <taxon>Dikarya</taxon>
        <taxon>Ascomycota</taxon>
        <taxon>Pezizomycotina</taxon>
        <taxon>Sordariomycetes</taxon>
        <taxon>Xylariomycetidae</taxon>
        <taxon>Xylariales</taxon>
        <taxon>Xylariaceae</taxon>
        <taxon>Anthostomella</taxon>
    </lineage>
</organism>
<dbReference type="EMBL" id="CAUWAG010000010">
    <property type="protein sequence ID" value="CAJ2507065.1"/>
    <property type="molecule type" value="Genomic_DNA"/>
</dbReference>
<dbReference type="SUPFAM" id="SSF53474">
    <property type="entry name" value="alpha/beta-Hydrolases"/>
    <property type="match status" value="1"/>
</dbReference>
<dbReference type="PANTHER" id="PTHR47470">
    <property type="entry name" value="CHOLESTEROL OXIDASE"/>
    <property type="match status" value="1"/>
</dbReference>
<feature type="region of interest" description="Disordered" evidence="5">
    <location>
        <begin position="1"/>
        <end position="26"/>
    </location>
</feature>
<comment type="cofactor">
    <cofactor evidence="1">
        <name>FAD</name>
        <dbReference type="ChEBI" id="CHEBI:57692"/>
    </cofactor>
</comment>
<evidence type="ECO:0000256" key="2">
    <source>
        <dbReference type="ARBA" id="ARBA00022630"/>
    </source>
</evidence>
<evidence type="ECO:0000256" key="1">
    <source>
        <dbReference type="ARBA" id="ARBA00001974"/>
    </source>
</evidence>
<dbReference type="Gene3D" id="3.40.50.1820">
    <property type="entry name" value="alpha/beta hydrolase"/>
    <property type="match status" value="1"/>
</dbReference>
<protein>
    <submittedName>
        <fullName evidence="6">Uu.00g082510.m01.CDS01</fullName>
    </submittedName>
</protein>
<sequence>MPLATEYHVLSEDVGTTKPERSDAPADRQVLGGYQFAISPVPREDELGRPRPIKRPLFSDLTTNDNLRRLGGLPILFVSGRDNAVFSPEATLRSYETLCDQFGDKDYRRRVIPGYGHLDCWIGRNAWKDVYPVVRREVDRVCRGEDYVFKEPDDLFKAAERSGQRSPD</sequence>
<evidence type="ECO:0000256" key="4">
    <source>
        <dbReference type="ARBA" id="ARBA00023002"/>
    </source>
</evidence>
<proteinExistence type="predicted"/>
<dbReference type="InterPro" id="IPR052542">
    <property type="entry name" value="Cholesterol_Oxidase"/>
</dbReference>
<gene>
    <name evidence="6" type="ORF">KHLLAP_LOCUS7533</name>
</gene>
<evidence type="ECO:0000256" key="5">
    <source>
        <dbReference type="SAM" id="MobiDB-lite"/>
    </source>
</evidence>
<keyword evidence="3" id="KW-0274">FAD</keyword>
<dbReference type="InterPro" id="IPR029058">
    <property type="entry name" value="AB_hydrolase_fold"/>
</dbReference>
<reference evidence="6" key="1">
    <citation type="submission" date="2023-10" db="EMBL/GenBank/DDBJ databases">
        <authorList>
            <person name="Hackl T."/>
        </authorList>
    </citation>
    <scope>NUCLEOTIDE SEQUENCE</scope>
</reference>